<feature type="domain" description="Glyoxalase-like" evidence="1">
    <location>
        <begin position="5"/>
        <end position="166"/>
    </location>
</feature>
<dbReference type="EMBL" id="SACT01000003">
    <property type="protein sequence ID" value="RVT51665.1"/>
    <property type="molecule type" value="Genomic_DNA"/>
</dbReference>
<dbReference type="OrthoDB" id="5801364at2"/>
<organism evidence="2 3">
    <name type="scientific">Rubrivivax albus</name>
    <dbReference type="NCBI Taxonomy" id="2499835"/>
    <lineage>
        <taxon>Bacteria</taxon>
        <taxon>Pseudomonadati</taxon>
        <taxon>Pseudomonadota</taxon>
        <taxon>Betaproteobacteria</taxon>
        <taxon>Burkholderiales</taxon>
        <taxon>Sphaerotilaceae</taxon>
        <taxon>Rubrivivax</taxon>
    </lineage>
</organism>
<dbReference type="AlphaFoldDB" id="A0A437JW93"/>
<dbReference type="InterPro" id="IPR025870">
    <property type="entry name" value="Glyoxalase-like_dom"/>
</dbReference>
<accession>A0A437JW93</accession>
<dbReference type="Pfam" id="PF13468">
    <property type="entry name" value="Glyoxalase_3"/>
    <property type="match status" value="1"/>
</dbReference>
<dbReference type="Gene3D" id="3.10.180.10">
    <property type="entry name" value="2,3-Dihydroxybiphenyl 1,2-Dioxygenase, domain 1"/>
    <property type="match status" value="1"/>
</dbReference>
<proteinExistence type="predicted"/>
<evidence type="ECO:0000313" key="2">
    <source>
        <dbReference type="EMBL" id="RVT51665.1"/>
    </source>
</evidence>
<dbReference type="InterPro" id="IPR029068">
    <property type="entry name" value="Glyas_Bleomycin-R_OHBP_Dase"/>
</dbReference>
<protein>
    <submittedName>
        <fullName evidence="2">VOC family protein</fullName>
    </submittedName>
</protein>
<reference evidence="2 3" key="1">
    <citation type="submission" date="2019-01" db="EMBL/GenBank/DDBJ databases">
        <authorList>
            <person name="Chen W.-M."/>
        </authorList>
    </citation>
    <scope>NUCLEOTIDE SEQUENCE [LARGE SCALE GENOMIC DNA]</scope>
    <source>
        <strain evidence="2 3">ICH-3</strain>
    </source>
</reference>
<dbReference type="RefSeq" id="WP_128198666.1">
    <property type="nucleotide sequence ID" value="NZ_SACT01000003.1"/>
</dbReference>
<gene>
    <name evidence="2" type="ORF">ENE75_12690</name>
</gene>
<sequence length="208" mass="22578">MNTDIDHLIIAADTLDAGAAWCEATLGVEPGPGGQHPLMGTHNRLLNLSSPAFPRCYLEIIAIDPAAPPPGRARWFGLDERPPGPPALWHVVARSTMLDMHRWGLIHKQADPGLPLDMARGDHRWQVLVRPDGRRQGVLPSLIQWHGPHPADRLPASGLQLRSLQLDGLPVAQRDVLRLRGVGGDPAAASRLTAVFDTPRGEVTLQTP</sequence>
<keyword evidence="3" id="KW-1185">Reference proteome</keyword>
<evidence type="ECO:0000313" key="3">
    <source>
        <dbReference type="Proteomes" id="UP000288178"/>
    </source>
</evidence>
<comment type="caution">
    <text evidence="2">The sequence shown here is derived from an EMBL/GenBank/DDBJ whole genome shotgun (WGS) entry which is preliminary data.</text>
</comment>
<dbReference type="Proteomes" id="UP000288178">
    <property type="component" value="Unassembled WGS sequence"/>
</dbReference>
<evidence type="ECO:0000259" key="1">
    <source>
        <dbReference type="Pfam" id="PF13468"/>
    </source>
</evidence>
<name>A0A437JW93_9BURK</name>